<proteinExistence type="predicted"/>
<comment type="caution">
    <text evidence="1">The sequence shown here is derived from an EMBL/GenBank/DDBJ whole genome shotgun (WGS) entry which is preliminary data.</text>
</comment>
<name>A0A399J874_9RHOB</name>
<dbReference type="EMBL" id="QWJJ01000002">
    <property type="protein sequence ID" value="RII40222.1"/>
    <property type="molecule type" value="Genomic_DNA"/>
</dbReference>
<evidence type="ECO:0000313" key="2">
    <source>
        <dbReference type="Proteomes" id="UP000265848"/>
    </source>
</evidence>
<gene>
    <name evidence="1" type="ORF">DL237_02575</name>
</gene>
<accession>A0A399J874</accession>
<evidence type="ECO:0000313" key="1">
    <source>
        <dbReference type="EMBL" id="RII40222.1"/>
    </source>
</evidence>
<dbReference type="Proteomes" id="UP000265848">
    <property type="component" value="Unassembled WGS sequence"/>
</dbReference>
<organism evidence="1 2">
    <name type="scientific">Pseudooceanicola sediminis</name>
    <dbReference type="NCBI Taxonomy" id="2211117"/>
    <lineage>
        <taxon>Bacteria</taxon>
        <taxon>Pseudomonadati</taxon>
        <taxon>Pseudomonadota</taxon>
        <taxon>Alphaproteobacteria</taxon>
        <taxon>Rhodobacterales</taxon>
        <taxon>Paracoccaceae</taxon>
        <taxon>Pseudooceanicola</taxon>
    </lineage>
</organism>
<evidence type="ECO:0008006" key="3">
    <source>
        <dbReference type="Google" id="ProtNLM"/>
    </source>
</evidence>
<dbReference type="AlphaFoldDB" id="A0A399J874"/>
<protein>
    <recommendedName>
        <fullName evidence="3">Flagellar FliJ protein</fullName>
    </recommendedName>
</protein>
<keyword evidence="2" id="KW-1185">Reference proteome</keyword>
<dbReference type="OrthoDB" id="7876524at2"/>
<reference evidence="1 2" key="1">
    <citation type="submission" date="2018-08" db="EMBL/GenBank/DDBJ databases">
        <title>Pseudooceanicola sediminis CY03 in the family Rhodobacteracea.</title>
        <authorList>
            <person name="Zhang Y.-J."/>
        </authorList>
    </citation>
    <scope>NUCLEOTIDE SEQUENCE [LARGE SCALE GENOMIC DNA]</scope>
    <source>
        <strain evidence="1 2">CY03</strain>
    </source>
</reference>
<sequence length="154" mass="17448">MSLPNTQRLAPLAAITDMAHQAALMRLRRITAREQALRDSLADLDDRAANGFLRSLSGHDNVDGVANLGFVGGQERNWRDWISVQRASLQVDLAKVLGEKAEHMTRLTQTLGRKDVAEKMLRAAQERDRRDRSQKQMAALQELSLMLHSHRTRR</sequence>
<dbReference type="RefSeq" id="WP_119397461.1">
    <property type="nucleotide sequence ID" value="NZ_QWJJ01000002.1"/>
</dbReference>